<feature type="transmembrane region" description="Helical" evidence="7">
    <location>
        <begin position="294"/>
        <end position="319"/>
    </location>
</feature>
<organism evidence="9 10">
    <name type="scientific">Lactococcus fujiensis JCM 16395</name>
    <dbReference type="NCBI Taxonomy" id="1291764"/>
    <lineage>
        <taxon>Bacteria</taxon>
        <taxon>Bacillati</taxon>
        <taxon>Bacillota</taxon>
        <taxon>Bacilli</taxon>
        <taxon>Lactobacillales</taxon>
        <taxon>Streptococcaceae</taxon>
        <taxon>Lactococcus</taxon>
    </lineage>
</organism>
<feature type="transmembrane region" description="Helical" evidence="7">
    <location>
        <begin position="64"/>
        <end position="84"/>
    </location>
</feature>
<name>A0A2A5RJZ5_9LACT</name>
<evidence type="ECO:0000313" key="9">
    <source>
        <dbReference type="EMBL" id="PCR99482.1"/>
    </source>
</evidence>
<evidence type="ECO:0000256" key="2">
    <source>
        <dbReference type="ARBA" id="ARBA00022448"/>
    </source>
</evidence>
<evidence type="ECO:0000256" key="4">
    <source>
        <dbReference type="ARBA" id="ARBA00022692"/>
    </source>
</evidence>
<keyword evidence="5 7" id="KW-1133">Transmembrane helix</keyword>
<feature type="domain" description="Major facilitator superfamily (MFS) profile" evidence="8">
    <location>
        <begin position="25"/>
        <end position="503"/>
    </location>
</feature>
<feature type="transmembrane region" description="Helical" evidence="7">
    <location>
        <begin position="196"/>
        <end position="214"/>
    </location>
</feature>
<proteinExistence type="predicted"/>
<comment type="caution">
    <text evidence="9">The sequence shown here is derived from an EMBL/GenBank/DDBJ whole genome shotgun (WGS) entry which is preliminary data.</text>
</comment>
<evidence type="ECO:0000256" key="6">
    <source>
        <dbReference type="ARBA" id="ARBA00023136"/>
    </source>
</evidence>
<gene>
    <name evidence="9" type="ORF">RT41_GL001858</name>
</gene>
<keyword evidence="6 7" id="KW-0472">Membrane</keyword>
<dbReference type="AlphaFoldDB" id="A0A2A5RJZ5"/>
<sequence length="520" mass="56321">MQVGNEEITTFNLDRHGKTYRRAPMVALILLATFAGMLMQTVLGTTVPTLMRDYNISMATAQQATTWFLLANGIMVPVSAYLATKFSTKKLYIIAYIILFAGMLTVFAAPLPKPSTWWVFLSGRILQASAVGITMPLMQVVLVNMYPPKQMGAVMGLGGLVVGLAPAVGPTFAGWILNKNHVILGITFSDSWRTIFILPLSVLGICLVISPFVLKDVLPNKAIKLDIISLIESVLGFGLFLWGFTNVATDGWSKLNTVIMPILFGVMIILVFGYRQFHMTKPFLDLRVFKTKQFTLTTIVIALITMAMMGVEMMLPLYMQEVHGLSALDSGLVLLPGALMMGIMSPIAGLAYDRVGAKRLALVGSVILIIGTFPFVFLTAETPNIFITALYGMRMFGIAMVFMPLTASAMKALPISEAADGTASNNTARQVASAVVVALLSSVTQNVITHAQPAAHLKTTNPLLYADKLIQAMLTGYHVSFALGLAFAIMALITAFFLRGHVLHISNQADDLQSKGGQVK</sequence>
<dbReference type="InterPro" id="IPR011701">
    <property type="entry name" value="MFS"/>
</dbReference>
<feature type="transmembrane region" description="Helical" evidence="7">
    <location>
        <begin position="117"/>
        <end position="142"/>
    </location>
</feature>
<dbReference type="EMBL" id="JXJU01000008">
    <property type="protein sequence ID" value="PCR99482.1"/>
    <property type="molecule type" value="Genomic_DNA"/>
</dbReference>
<keyword evidence="2" id="KW-0813">Transport</keyword>
<feature type="transmembrane region" description="Helical" evidence="7">
    <location>
        <begin position="25"/>
        <end position="44"/>
    </location>
</feature>
<dbReference type="PROSITE" id="PS50850">
    <property type="entry name" value="MFS"/>
    <property type="match status" value="1"/>
</dbReference>
<feature type="transmembrane region" description="Helical" evidence="7">
    <location>
        <begin position="385"/>
        <end position="405"/>
    </location>
</feature>
<keyword evidence="4 7" id="KW-0812">Transmembrane</keyword>
<evidence type="ECO:0000313" key="10">
    <source>
        <dbReference type="Proteomes" id="UP000218181"/>
    </source>
</evidence>
<dbReference type="SUPFAM" id="SSF103473">
    <property type="entry name" value="MFS general substrate transporter"/>
    <property type="match status" value="1"/>
</dbReference>
<dbReference type="Proteomes" id="UP000218181">
    <property type="component" value="Unassembled WGS sequence"/>
</dbReference>
<evidence type="ECO:0000256" key="3">
    <source>
        <dbReference type="ARBA" id="ARBA00022475"/>
    </source>
</evidence>
<dbReference type="GO" id="GO:0005886">
    <property type="term" value="C:plasma membrane"/>
    <property type="evidence" value="ECO:0007669"/>
    <property type="project" value="UniProtKB-SubCell"/>
</dbReference>
<evidence type="ECO:0000259" key="8">
    <source>
        <dbReference type="PROSITE" id="PS50850"/>
    </source>
</evidence>
<feature type="transmembrane region" description="Helical" evidence="7">
    <location>
        <begin position="257"/>
        <end position="274"/>
    </location>
</feature>
<reference evidence="9 10" key="1">
    <citation type="submission" date="2014-12" db="EMBL/GenBank/DDBJ databases">
        <title>Draft genome sequences of 10 type strains of Lactococcus.</title>
        <authorList>
            <person name="Sun Z."/>
            <person name="Zhong Z."/>
            <person name="Liu W."/>
            <person name="Zhang W."/>
            <person name="Zhang H."/>
        </authorList>
    </citation>
    <scope>NUCLEOTIDE SEQUENCE [LARGE SCALE GENOMIC DNA]</scope>
    <source>
        <strain evidence="9 10">JCM 16395</strain>
    </source>
</reference>
<evidence type="ECO:0000256" key="7">
    <source>
        <dbReference type="SAM" id="Phobius"/>
    </source>
</evidence>
<feature type="transmembrane region" description="Helical" evidence="7">
    <location>
        <begin position="359"/>
        <end position="379"/>
    </location>
</feature>
<feature type="transmembrane region" description="Helical" evidence="7">
    <location>
        <begin position="477"/>
        <end position="498"/>
    </location>
</feature>
<evidence type="ECO:0000256" key="1">
    <source>
        <dbReference type="ARBA" id="ARBA00004651"/>
    </source>
</evidence>
<comment type="subcellular location">
    <subcellularLocation>
        <location evidence="1">Cell membrane</location>
        <topology evidence="1">Multi-pass membrane protein</topology>
    </subcellularLocation>
</comment>
<dbReference type="InterPro" id="IPR004638">
    <property type="entry name" value="EmrB-like"/>
</dbReference>
<feature type="transmembrane region" description="Helical" evidence="7">
    <location>
        <begin position="91"/>
        <end position="111"/>
    </location>
</feature>
<evidence type="ECO:0000256" key="5">
    <source>
        <dbReference type="ARBA" id="ARBA00022989"/>
    </source>
</evidence>
<keyword evidence="3" id="KW-1003">Cell membrane</keyword>
<dbReference type="Pfam" id="PF07690">
    <property type="entry name" value="MFS_1"/>
    <property type="match status" value="1"/>
</dbReference>
<dbReference type="PANTHER" id="PTHR42718">
    <property type="entry name" value="MAJOR FACILITATOR SUPERFAMILY MULTIDRUG TRANSPORTER MFSC"/>
    <property type="match status" value="1"/>
</dbReference>
<dbReference type="PANTHER" id="PTHR42718:SF24">
    <property type="entry name" value="MAJOR FACILITATOR SUPERFAMILY (MFS) PROFILE DOMAIN-CONTAINING PROTEIN"/>
    <property type="match status" value="1"/>
</dbReference>
<dbReference type="CDD" id="cd17503">
    <property type="entry name" value="MFS_LmrB_MDR_like"/>
    <property type="match status" value="1"/>
</dbReference>
<protein>
    <submittedName>
        <fullName evidence="9">Multidrug MFS transporter</fullName>
    </submittedName>
</protein>
<dbReference type="Gene3D" id="1.20.1250.20">
    <property type="entry name" value="MFS general substrate transporter like domains"/>
    <property type="match status" value="2"/>
</dbReference>
<dbReference type="STRING" id="1291764.GCA_001311235_01613"/>
<dbReference type="InterPro" id="IPR020846">
    <property type="entry name" value="MFS_dom"/>
</dbReference>
<dbReference type="GO" id="GO:0022857">
    <property type="term" value="F:transmembrane transporter activity"/>
    <property type="evidence" value="ECO:0007669"/>
    <property type="project" value="InterPro"/>
</dbReference>
<dbReference type="InterPro" id="IPR036259">
    <property type="entry name" value="MFS_trans_sf"/>
</dbReference>
<feature type="transmembrane region" description="Helical" evidence="7">
    <location>
        <begin position="154"/>
        <end position="176"/>
    </location>
</feature>
<accession>A0A2A5RJZ5</accession>
<keyword evidence="10" id="KW-1185">Reference proteome</keyword>
<feature type="transmembrane region" description="Helical" evidence="7">
    <location>
        <begin position="331"/>
        <end position="352"/>
    </location>
</feature>
<dbReference type="NCBIfam" id="TIGR00711">
    <property type="entry name" value="efflux_EmrB"/>
    <property type="match status" value="1"/>
</dbReference>
<feature type="transmembrane region" description="Helical" evidence="7">
    <location>
        <begin position="226"/>
        <end position="245"/>
    </location>
</feature>